<evidence type="ECO:0000313" key="4">
    <source>
        <dbReference type="Proteomes" id="UP001295794"/>
    </source>
</evidence>
<gene>
    <name evidence="3" type="ORF">MYCIT1_LOCUS35976</name>
</gene>
<dbReference type="SUPFAM" id="SSF103473">
    <property type="entry name" value="MFS general substrate transporter"/>
    <property type="match status" value="1"/>
</dbReference>
<organism evidence="3 4">
    <name type="scientific">Mycena citricolor</name>
    <dbReference type="NCBI Taxonomy" id="2018698"/>
    <lineage>
        <taxon>Eukaryota</taxon>
        <taxon>Fungi</taxon>
        <taxon>Dikarya</taxon>
        <taxon>Basidiomycota</taxon>
        <taxon>Agaricomycotina</taxon>
        <taxon>Agaricomycetes</taxon>
        <taxon>Agaricomycetidae</taxon>
        <taxon>Agaricales</taxon>
        <taxon>Marasmiineae</taxon>
        <taxon>Mycenaceae</taxon>
        <taxon>Mycena</taxon>
    </lineage>
</organism>
<dbReference type="InterPro" id="IPR029058">
    <property type="entry name" value="AB_hydrolase_fold"/>
</dbReference>
<evidence type="ECO:0008006" key="5">
    <source>
        <dbReference type="Google" id="ProtNLM"/>
    </source>
</evidence>
<keyword evidence="2" id="KW-0812">Transmembrane</keyword>
<feature type="region of interest" description="Disordered" evidence="1">
    <location>
        <begin position="376"/>
        <end position="396"/>
    </location>
</feature>
<keyword evidence="2" id="KW-0472">Membrane</keyword>
<dbReference type="InterPro" id="IPR036259">
    <property type="entry name" value="MFS_trans_sf"/>
</dbReference>
<accession>A0AAD2Q715</accession>
<evidence type="ECO:0000313" key="3">
    <source>
        <dbReference type="EMBL" id="CAK5283448.1"/>
    </source>
</evidence>
<dbReference type="EMBL" id="CAVNYO010000466">
    <property type="protein sequence ID" value="CAK5283448.1"/>
    <property type="molecule type" value="Genomic_DNA"/>
</dbReference>
<proteinExistence type="predicted"/>
<keyword evidence="4" id="KW-1185">Reference proteome</keyword>
<dbReference type="Gene3D" id="3.40.50.1820">
    <property type="entry name" value="alpha/beta hydrolase"/>
    <property type="match status" value="1"/>
</dbReference>
<dbReference type="AlphaFoldDB" id="A0AAD2Q715"/>
<dbReference type="PANTHER" id="PTHR47842:SF3">
    <property type="entry name" value="DUF676 DOMAIN-CONTAINING PROTEIN"/>
    <property type="match status" value="1"/>
</dbReference>
<name>A0AAD2Q715_9AGAR</name>
<dbReference type="Proteomes" id="UP001295794">
    <property type="component" value="Unassembled WGS sequence"/>
</dbReference>
<feature type="region of interest" description="Disordered" evidence="1">
    <location>
        <begin position="504"/>
        <end position="552"/>
    </location>
</feature>
<feature type="compositionally biased region" description="Low complexity" evidence="1">
    <location>
        <begin position="528"/>
        <end position="542"/>
    </location>
</feature>
<feature type="compositionally biased region" description="Low complexity" evidence="1">
    <location>
        <begin position="509"/>
        <end position="521"/>
    </location>
</feature>
<sequence length="620" mass="66854">MAVLGSGLVIIALTWGGVSYSWASTPVLITLISGLLLLLAFGFYEASIPSQSTIPLDVIANQTSLSSLFAIAAHAIASISMIYYLPVYFQACFGASPLQSALDFLPGATITAPFGLLAGMLITATKQYRKVNWIGWLIMIVAFGLSSSLKATASVGHWVGFQLLAGIGIGIVNQLKNNLPATFVARFPPHFHVAFAVIPAINQLDQPLKSQVQADFASSMAVIWQVMTGTFPKDLQQHLAARIPAHLNIRIQSSLYLTYKSRKPIAFATQNFLSWLETQPPGPVILLAHSMGGLLAADAATTLSNTPDVRTRRILGVVNFDVPFLGMHPHVVVSGIALLFPDKEEGPSEAEMNKHKDVKIVDRKVTEDWEQSVATIDAKHKASSSSSSPPHAVPNGPSKFVSKTVNLLAGANNSTLGRWVRKHADAPFSAGMRFVTEYFQFGICMFDPVGLKTRYARLVGWPGGMWVNYWTEVPKNHAKKDALEEDSDARAELELVQNAMNGHASTDTLAPMSPSLSPSASGRTSRCPTPTASSTSLTSATPPLTPEKPRKPKHHHFIVLPAGVVGLLGGSEKWEKVPIGGVSDEVAGHCGLFIRGQNLDYDGLVQRVGARILDWCEVLR</sequence>
<feature type="transmembrane region" description="Helical" evidence="2">
    <location>
        <begin position="26"/>
        <end position="44"/>
    </location>
</feature>
<evidence type="ECO:0000256" key="1">
    <source>
        <dbReference type="SAM" id="MobiDB-lite"/>
    </source>
</evidence>
<evidence type="ECO:0000256" key="2">
    <source>
        <dbReference type="SAM" id="Phobius"/>
    </source>
</evidence>
<reference evidence="3" key="1">
    <citation type="submission" date="2023-11" db="EMBL/GenBank/DDBJ databases">
        <authorList>
            <person name="De Vega J J."/>
            <person name="De Vega J J."/>
        </authorList>
    </citation>
    <scope>NUCLEOTIDE SEQUENCE</scope>
</reference>
<feature type="transmembrane region" description="Helical" evidence="2">
    <location>
        <begin position="131"/>
        <end position="149"/>
    </location>
</feature>
<feature type="transmembrane region" description="Helical" evidence="2">
    <location>
        <begin position="65"/>
        <end position="84"/>
    </location>
</feature>
<protein>
    <recommendedName>
        <fullName evidence="5">GPI inositol-deacylase</fullName>
    </recommendedName>
</protein>
<dbReference type="PANTHER" id="PTHR47842">
    <property type="entry name" value="EXPRESSED PROTEIN"/>
    <property type="match status" value="1"/>
</dbReference>
<dbReference type="SUPFAM" id="SSF53474">
    <property type="entry name" value="alpha/beta-Hydrolases"/>
    <property type="match status" value="1"/>
</dbReference>
<comment type="caution">
    <text evidence="3">The sequence shown here is derived from an EMBL/GenBank/DDBJ whole genome shotgun (WGS) entry which is preliminary data.</text>
</comment>
<keyword evidence="2" id="KW-1133">Transmembrane helix</keyword>
<feature type="transmembrane region" description="Helical" evidence="2">
    <location>
        <begin position="104"/>
        <end position="124"/>
    </location>
</feature>